<comment type="caution">
    <text evidence="2">The sequence shown here is derived from an EMBL/GenBank/DDBJ whole genome shotgun (WGS) entry which is preliminary data.</text>
</comment>
<evidence type="ECO:0000256" key="1">
    <source>
        <dbReference type="SAM" id="MobiDB-lite"/>
    </source>
</evidence>
<evidence type="ECO:0000313" key="3">
    <source>
        <dbReference type="Proteomes" id="UP001181622"/>
    </source>
</evidence>
<reference evidence="2" key="1">
    <citation type="submission" date="2020-10" db="EMBL/GenBank/DDBJ databases">
        <authorList>
            <person name="Abbas A."/>
            <person name="Razzaq R."/>
            <person name="Waqas M."/>
            <person name="Abbas N."/>
            <person name="Nielsen T.K."/>
            <person name="Hansen L.H."/>
            <person name="Hussain S."/>
            <person name="Shahid M."/>
        </authorList>
    </citation>
    <scope>NUCLEOTIDE SEQUENCE</scope>
    <source>
        <strain evidence="2">S14</strain>
    </source>
</reference>
<sequence length="73" mass="8040">MAVRKSKHEVGETLERLAASTKPRGVVGAAQARGAGKMMSVSERLAFADAIRSRTRPTNEDSTDLIRRDRDEQ</sequence>
<dbReference type="EMBL" id="JADBEO010000001">
    <property type="protein sequence ID" value="MDR4305058.1"/>
    <property type="molecule type" value="Genomic_DNA"/>
</dbReference>
<feature type="compositionally biased region" description="Basic and acidic residues" evidence="1">
    <location>
        <begin position="64"/>
        <end position="73"/>
    </location>
</feature>
<accession>A0ABU1DAB5</accession>
<protein>
    <submittedName>
        <fullName evidence="2">Uncharacterized protein</fullName>
    </submittedName>
</protein>
<organism evidence="2 3">
    <name type="scientific">Chelatococcus sambhunathii</name>
    <dbReference type="NCBI Taxonomy" id="363953"/>
    <lineage>
        <taxon>Bacteria</taxon>
        <taxon>Pseudomonadati</taxon>
        <taxon>Pseudomonadota</taxon>
        <taxon>Alphaproteobacteria</taxon>
        <taxon>Hyphomicrobiales</taxon>
        <taxon>Chelatococcaceae</taxon>
        <taxon>Chelatococcus</taxon>
    </lineage>
</organism>
<name>A0ABU1DAB5_9HYPH</name>
<evidence type="ECO:0000313" key="2">
    <source>
        <dbReference type="EMBL" id="MDR4305058.1"/>
    </source>
</evidence>
<dbReference type="RefSeq" id="WP_309388110.1">
    <property type="nucleotide sequence ID" value="NZ_JADBEO010000001.1"/>
</dbReference>
<gene>
    <name evidence="2" type="ORF">IHQ68_00255</name>
</gene>
<feature type="region of interest" description="Disordered" evidence="1">
    <location>
        <begin position="52"/>
        <end position="73"/>
    </location>
</feature>
<proteinExistence type="predicted"/>
<dbReference type="Proteomes" id="UP001181622">
    <property type="component" value="Unassembled WGS sequence"/>
</dbReference>
<keyword evidence="3" id="KW-1185">Reference proteome</keyword>